<evidence type="ECO:0000256" key="2">
    <source>
        <dbReference type="SAM" id="SignalP"/>
    </source>
</evidence>
<feature type="chain" id="PRO_5025445118" description="Secreted protein" evidence="2">
    <location>
        <begin position="20"/>
        <end position="112"/>
    </location>
</feature>
<reference evidence="4" key="1">
    <citation type="journal article" date="2020" name="Stud. Mycol.">
        <title>101 Dothideomycetes genomes: A test case for predicting lifestyles and emergence of pathogens.</title>
        <authorList>
            <person name="Haridas S."/>
            <person name="Albert R."/>
            <person name="Binder M."/>
            <person name="Bloem J."/>
            <person name="LaButti K."/>
            <person name="Salamov A."/>
            <person name="Andreopoulos B."/>
            <person name="Baker S."/>
            <person name="Barry K."/>
            <person name="Bills G."/>
            <person name="Bluhm B."/>
            <person name="Cannon C."/>
            <person name="Castanera R."/>
            <person name="Culley D."/>
            <person name="Daum C."/>
            <person name="Ezra D."/>
            <person name="Gonzalez J."/>
            <person name="Henrissat B."/>
            <person name="Kuo A."/>
            <person name="Liang C."/>
            <person name="Lipzen A."/>
            <person name="Lutzoni F."/>
            <person name="Magnuson J."/>
            <person name="Mondo S."/>
            <person name="Nolan M."/>
            <person name="Ohm R."/>
            <person name="Pangilinan J."/>
            <person name="Park H.-J."/>
            <person name="Ramirez L."/>
            <person name="Alfaro M."/>
            <person name="Sun H."/>
            <person name="Tritt A."/>
            <person name="Yoshinaga Y."/>
            <person name="Zwiers L.-H."/>
            <person name="Turgeon B."/>
            <person name="Goodwin S."/>
            <person name="Spatafora J."/>
            <person name="Crous P."/>
            <person name="Grigoriev I."/>
        </authorList>
    </citation>
    <scope>NUCLEOTIDE SEQUENCE [LARGE SCALE GENOMIC DNA]</scope>
    <source>
        <strain evidence="4">CECT 20119</strain>
    </source>
</reference>
<evidence type="ECO:0008006" key="5">
    <source>
        <dbReference type="Google" id="ProtNLM"/>
    </source>
</evidence>
<feature type="region of interest" description="Disordered" evidence="1">
    <location>
        <begin position="55"/>
        <end position="112"/>
    </location>
</feature>
<proteinExistence type="predicted"/>
<feature type="signal peptide" evidence="2">
    <location>
        <begin position="1"/>
        <end position="19"/>
    </location>
</feature>
<evidence type="ECO:0000256" key="1">
    <source>
        <dbReference type="SAM" id="MobiDB-lite"/>
    </source>
</evidence>
<keyword evidence="2" id="KW-0732">Signal</keyword>
<dbReference type="Proteomes" id="UP000799538">
    <property type="component" value="Unassembled WGS sequence"/>
</dbReference>
<sequence length="112" mass="11749">MVNMTFTLALVALAANIYASPIPLSKPFEGFPPGMCGCVGPNCCGRSDVPHLTPNLRLGPGDAEPDKEDSANVVPPKASTKAPSGQMMTDEEKKKSIFFQSPVGSQLTPTLS</sequence>
<gene>
    <name evidence="3" type="ORF">BDZ85DRAFT_264648</name>
</gene>
<name>A0A6A6G8N8_9PEZI</name>
<evidence type="ECO:0000313" key="3">
    <source>
        <dbReference type="EMBL" id="KAF2221949.1"/>
    </source>
</evidence>
<dbReference type="EMBL" id="ML992509">
    <property type="protein sequence ID" value="KAF2221949.1"/>
    <property type="molecule type" value="Genomic_DNA"/>
</dbReference>
<accession>A0A6A6G8N8</accession>
<evidence type="ECO:0000313" key="4">
    <source>
        <dbReference type="Proteomes" id="UP000799538"/>
    </source>
</evidence>
<feature type="compositionally biased region" description="Polar residues" evidence="1">
    <location>
        <begin position="98"/>
        <end position="112"/>
    </location>
</feature>
<protein>
    <recommendedName>
        <fullName evidence="5">Secreted protein</fullName>
    </recommendedName>
</protein>
<feature type="non-terminal residue" evidence="3">
    <location>
        <position position="112"/>
    </location>
</feature>
<keyword evidence="4" id="KW-1185">Reference proteome</keyword>
<organism evidence="3 4">
    <name type="scientific">Elsinoe ampelina</name>
    <dbReference type="NCBI Taxonomy" id="302913"/>
    <lineage>
        <taxon>Eukaryota</taxon>
        <taxon>Fungi</taxon>
        <taxon>Dikarya</taxon>
        <taxon>Ascomycota</taxon>
        <taxon>Pezizomycotina</taxon>
        <taxon>Dothideomycetes</taxon>
        <taxon>Dothideomycetidae</taxon>
        <taxon>Myriangiales</taxon>
        <taxon>Elsinoaceae</taxon>
        <taxon>Elsinoe</taxon>
    </lineage>
</organism>
<dbReference type="AlphaFoldDB" id="A0A6A6G8N8"/>